<organism evidence="2 3">
    <name type="scientific">Crocosphaera watsonii WH 0003</name>
    <dbReference type="NCBI Taxonomy" id="423471"/>
    <lineage>
        <taxon>Bacteria</taxon>
        <taxon>Bacillati</taxon>
        <taxon>Cyanobacteriota</taxon>
        <taxon>Cyanophyceae</taxon>
        <taxon>Oscillatoriophycideae</taxon>
        <taxon>Chroococcales</taxon>
        <taxon>Aphanothecaceae</taxon>
        <taxon>Crocosphaera</taxon>
    </lineage>
</organism>
<comment type="caution">
    <text evidence="2">The sequence shown here is derived from an EMBL/GenBank/DDBJ whole genome shotgun (WGS) entry which is preliminary data.</text>
</comment>
<proteinExistence type="predicted"/>
<reference evidence="2 3" key="1">
    <citation type="journal article" date="2011" name="Front. Microbiol.">
        <title>Two Strains of Crocosphaera watsonii with Highly Conserved Genomes are Distinguished by Strain-Specific Features.</title>
        <authorList>
            <person name="Bench S.R."/>
            <person name="Ilikchyan I.N."/>
            <person name="Tripp H.J."/>
            <person name="Zehr J.P."/>
        </authorList>
    </citation>
    <scope>NUCLEOTIDE SEQUENCE [LARGE SCALE GENOMIC DNA]</scope>
    <source>
        <strain evidence="2 3">WH 0003</strain>
    </source>
</reference>
<gene>
    <name evidence="2" type="ORF">CWATWH0003_0865</name>
</gene>
<sequence>MLALHFLNSIHVRDCKLKGFPDQDIWEYARLNGFIIVSKDSDFYQRRLLYGQPPKVIWLRIGHCTRNDLVNLIIKYKEQINTFNNHPSESILII</sequence>
<accession>G5J028</accession>
<evidence type="ECO:0000313" key="3">
    <source>
        <dbReference type="Proteomes" id="UP000003477"/>
    </source>
</evidence>
<dbReference type="Pfam" id="PF18480">
    <property type="entry name" value="DUF5615"/>
    <property type="match status" value="1"/>
</dbReference>
<dbReference type="InterPro" id="IPR041049">
    <property type="entry name" value="DUF5615"/>
</dbReference>
<protein>
    <recommendedName>
        <fullName evidence="1">DUF5615 domain-containing protein</fullName>
    </recommendedName>
</protein>
<dbReference type="AlphaFoldDB" id="G5J028"/>
<dbReference type="Proteomes" id="UP000003477">
    <property type="component" value="Unassembled WGS sequence"/>
</dbReference>
<name>G5J028_CROWT</name>
<evidence type="ECO:0000313" key="2">
    <source>
        <dbReference type="EMBL" id="EHJ14457.1"/>
    </source>
</evidence>
<evidence type="ECO:0000259" key="1">
    <source>
        <dbReference type="Pfam" id="PF18480"/>
    </source>
</evidence>
<dbReference type="EMBL" id="AESD01000141">
    <property type="protein sequence ID" value="EHJ14457.1"/>
    <property type="molecule type" value="Genomic_DNA"/>
</dbReference>
<feature type="domain" description="DUF5615" evidence="1">
    <location>
        <begin position="2"/>
        <end position="91"/>
    </location>
</feature>